<feature type="region of interest" description="Disordered" evidence="1">
    <location>
        <begin position="272"/>
        <end position="294"/>
    </location>
</feature>
<protein>
    <submittedName>
        <fullName evidence="2">Uncharacterized protein</fullName>
    </submittedName>
</protein>
<proteinExistence type="predicted"/>
<reference evidence="2 3" key="1">
    <citation type="submission" date="2024-01" db="EMBL/GenBank/DDBJ databases">
        <title>The genomes of 5 underutilized Papilionoideae crops provide insights into root nodulation and disease resistanc.</title>
        <authorList>
            <person name="Yuan L."/>
        </authorList>
    </citation>
    <scope>NUCLEOTIDE SEQUENCE [LARGE SCALE GENOMIC DNA]</scope>
    <source>
        <strain evidence="2">ZHUSHIDOU_FW_LH</strain>
        <tissue evidence="2">Leaf</tissue>
    </source>
</reference>
<evidence type="ECO:0000313" key="2">
    <source>
        <dbReference type="EMBL" id="KAK7244396.1"/>
    </source>
</evidence>
<keyword evidence="3" id="KW-1185">Reference proteome</keyword>
<feature type="compositionally biased region" description="Polar residues" evidence="1">
    <location>
        <begin position="277"/>
        <end position="286"/>
    </location>
</feature>
<comment type="caution">
    <text evidence="2">The sequence shown here is derived from an EMBL/GenBank/DDBJ whole genome shotgun (WGS) entry which is preliminary data.</text>
</comment>
<feature type="region of interest" description="Disordered" evidence="1">
    <location>
        <begin position="123"/>
        <end position="190"/>
    </location>
</feature>
<organism evidence="2 3">
    <name type="scientific">Crotalaria pallida</name>
    <name type="common">Smooth rattlebox</name>
    <name type="synonym">Crotalaria striata</name>
    <dbReference type="NCBI Taxonomy" id="3830"/>
    <lineage>
        <taxon>Eukaryota</taxon>
        <taxon>Viridiplantae</taxon>
        <taxon>Streptophyta</taxon>
        <taxon>Embryophyta</taxon>
        <taxon>Tracheophyta</taxon>
        <taxon>Spermatophyta</taxon>
        <taxon>Magnoliopsida</taxon>
        <taxon>eudicotyledons</taxon>
        <taxon>Gunneridae</taxon>
        <taxon>Pentapetalae</taxon>
        <taxon>rosids</taxon>
        <taxon>fabids</taxon>
        <taxon>Fabales</taxon>
        <taxon>Fabaceae</taxon>
        <taxon>Papilionoideae</taxon>
        <taxon>50 kb inversion clade</taxon>
        <taxon>genistoids sensu lato</taxon>
        <taxon>core genistoids</taxon>
        <taxon>Crotalarieae</taxon>
        <taxon>Crotalaria</taxon>
    </lineage>
</organism>
<dbReference type="EMBL" id="JAYWIO010000008">
    <property type="protein sequence ID" value="KAK7244396.1"/>
    <property type="molecule type" value="Genomic_DNA"/>
</dbReference>
<dbReference type="Proteomes" id="UP001372338">
    <property type="component" value="Unassembled WGS sequence"/>
</dbReference>
<evidence type="ECO:0000313" key="3">
    <source>
        <dbReference type="Proteomes" id="UP001372338"/>
    </source>
</evidence>
<evidence type="ECO:0000256" key="1">
    <source>
        <dbReference type="SAM" id="MobiDB-lite"/>
    </source>
</evidence>
<accession>A0AAN9HPL2</accession>
<name>A0AAN9HPL2_CROPI</name>
<sequence>MEVVVVEQPETVVGVPEQMDPLTVNNNDSVVNTKDLVILNENIKETIDSSNNSSEVSPFGPWMLVRRNPRTRGRPNFSTINDNKIISNKGSRFSSLMEKAENEEEVLQDTEEVNVNVAHQDSNINKGNALGTGKKANKGRTNQGNKGPSIIKPKQSIKGPVLNISPINNKIEPKETKESSTPAPISDEERKLLRDKEKLILHNMKLLEQCGINGLDLISTHVMMPSAETIEFARTRRKLGTGEDGPSKPLDFVSGRALASNMEIDENQASMLRIGKETNSPGTAETSLERHLTS</sequence>
<gene>
    <name evidence="2" type="ORF">RIF29_39217</name>
</gene>
<dbReference type="AlphaFoldDB" id="A0AAN9HPL2"/>